<dbReference type="RefSeq" id="WP_224960469.1">
    <property type="nucleotide sequence ID" value="NZ_BAAAYK010000038.1"/>
</dbReference>
<evidence type="ECO:0000313" key="4">
    <source>
        <dbReference type="Proteomes" id="UP001500483"/>
    </source>
</evidence>
<dbReference type="InterPro" id="IPR027381">
    <property type="entry name" value="LytR/CpsA/Psr_C"/>
</dbReference>
<feature type="domain" description="LytR/CpsA/Psr regulator C-terminal" evidence="2">
    <location>
        <begin position="122"/>
        <end position="211"/>
    </location>
</feature>
<reference evidence="4" key="1">
    <citation type="journal article" date="2019" name="Int. J. Syst. Evol. Microbiol.">
        <title>The Global Catalogue of Microorganisms (GCM) 10K type strain sequencing project: providing services to taxonomists for standard genome sequencing and annotation.</title>
        <authorList>
            <consortium name="The Broad Institute Genomics Platform"/>
            <consortium name="The Broad Institute Genome Sequencing Center for Infectious Disease"/>
            <person name="Wu L."/>
            <person name="Ma J."/>
        </authorList>
    </citation>
    <scope>NUCLEOTIDE SEQUENCE [LARGE SCALE GENOMIC DNA]</scope>
    <source>
        <strain evidence="4">JCM 9687</strain>
    </source>
</reference>
<organism evidence="3 4">
    <name type="scientific">Saccharopolyspora gregorii</name>
    <dbReference type="NCBI Taxonomy" id="33914"/>
    <lineage>
        <taxon>Bacteria</taxon>
        <taxon>Bacillati</taxon>
        <taxon>Actinomycetota</taxon>
        <taxon>Actinomycetes</taxon>
        <taxon>Pseudonocardiales</taxon>
        <taxon>Pseudonocardiaceae</taxon>
        <taxon>Saccharopolyspora</taxon>
    </lineage>
</organism>
<feature type="region of interest" description="Disordered" evidence="1">
    <location>
        <begin position="36"/>
        <end position="120"/>
    </location>
</feature>
<accession>A0ABP6RYK7</accession>
<feature type="compositionally biased region" description="Pro residues" evidence="1">
    <location>
        <begin position="78"/>
        <end position="106"/>
    </location>
</feature>
<dbReference type="Proteomes" id="UP001500483">
    <property type="component" value="Unassembled WGS sequence"/>
</dbReference>
<evidence type="ECO:0000313" key="3">
    <source>
        <dbReference type="EMBL" id="GAA3363519.1"/>
    </source>
</evidence>
<feature type="compositionally biased region" description="Low complexity" evidence="1">
    <location>
        <begin position="36"/>
        <end position="56"/>
    </location>
</feature>
<evidence type="ECO:0000259" key="2">
    <source>
        <dbReference type="Pfam" id="PF13399"/>
    </source>
</evidence>
<comment type="caution">
    <text evidence="3">The sequence shown here is derived from an EMBL/GenBank/DDBJ whole genome shotgun (WGS) entry which is preliminary data.</text>
</comment>
<sequence>MTSGEPPTSPSAAKIGGIALIGAGALSAVIGLTTLVSGGSDDDAAAPPVDQQQTSAPLPPLPPAPTSAAQPPTSSAAEPPPAAEEPPAQTPDPEPQVPPANQPRPDSPGSDSTGSDHQRQRIVVRVYNNSTIKGLAHRAADEFRGAGYEVPEVGNYSQGVIPTTTVYYRPGTPEEAQAKEIAAAFQARAEPRFDGLAPASPGVIAIITNDYQGMPKGK</sequence>
<evidence type="ECO:0000256" key="1">
    <source>
        <dbReference type="SAM" id="MobiDB-lite"/>
    </source>
</evidence>
<keyword evidence="4" id="KW-1185">Reference proteome</keyword>
<feature type="compositionally biased region" description="Low complexity" evidence="1">
    <location>
        <begin position="66"/>
        <end position="77"/>
    </location>
</feature>
<dbReference type="EMBL" id="BAAAYK010000038">
    <property type="protein sequence ID" value="GAA3363519.1"/>
    <property type="molecule type" value="Genomic_DNA"/>
</dbReference>
<proteinExistence type="predicted"/>
<protein>
    <recommendedName>
        <fullName evidence="2">LytR/CpsA/Psr regulator C-terminal domain-containing protein</fullName>
    </recommendedName>
</protein>
<gene>
    <name evidence="3" type="ORF">GCM10020366_55760</name>
</gene>
<dbReference type="Pfam" id="PF13399">
    <property type="entry name" value="LytR_C"/>
    <property type="match status" value="1"/>
</dbReference>
<dbReference type="Gene3D" id="3.30.70.2390">
    <property type="match status" value="1"/>
</dbReference>
<name>A0ABP6RYK7_9PSEU</name>